<dbReference type="OrthoDB" id="10490777at2759"/>
<sequence length="83" mass="10334">MPLSDLRNLLDSPNNFNRRYYRRNPNRRNRRRIQRQRRRIINRMYIRRAMVNNTDTLRLIAQLPLQITNNPFENQLFNGTPFY</sequence>
<dbReference type="EMBL" id="CAGKOT010000059">
    <property type="protein sequence ID" value="CAB5387749.1"/>
    <property type="molecule type" value="Genomic_DNA"/>
</dbReference>
<gene>
    <name evidence="2" type="ORF">CHRIB12_LOCUS20287</name>
</gene>
<organism evidence="2 3">
    <name type="scientific">Rhizophagus irregularis</name>
    <dbReference type="NCBI Taxonomy" id="588596"/>
    <lineage>
        <taxon>Eukaryota</taxon>
        <taxon>Fungi</taxon>
        <taxon>Fungi incertae sedis</taxon>
        <taxon>Mucoromycota</taxon>
        <taxon>Glomeromycotina</taxon>
        <taxon>Glomeromycetes</taxon>
        <taxon>Glomerales</taxon>
        <taxon>Glomeraceae</taxon>
        <taxon>Rhizophagus</taxon>
    </lineage>
</organism>
<evidence type="ECO:0000256" key="1">
    <source>
        <dbReference type="SAM" id="MobiDB-lite"/>
    </source>
</evidence>
<accession>A0A915ZS12</accession>
<reference evidence="2" key="1">
    <citation type="submission" date="2020-05" db="EMBL/GenBank/DDBJ databases">
        <authorList>
            <person name="Rincon C."/>
            <person name="Sanders R I."/>
            <person name="Robbins C."/>
            <person name="Chaturvedi A."/>
        </authorList>
    </citation>
    <scope>NUCLEOTIDE SEQUENCE</scope>
    <source>
        <strain evidence="2">CHB12</strain>
    </source>
</reference>
<proteinExistence type="predicted"/>
<dbReference type="AlphaFoldDB" id="A0A915ZS12"/>
<evidence type="ECO:0000313" key="3">
    <source>
        <dbReference type="Proteomes" id="UP000684084"/>
    </source>
</evidence>
<protein>
    <submittedName>
        <fullName evidence="2">Uncharacterized protein</fullName>
    </submittedName>
</protein>
<name>A0A915ZS12_9GLOM</name>
<evidence type="ECO:0000313" key="2">
    <source>
        <dbReference type="EMBL" id="CAB5387749.1"/>
    </source>
</evidence>
<dbReference type="Proteomes" id="UP000684084">
    <property type="component" value="Unassembled WGS sequence"/>
</dbReference>
<feature type="region of interest" description="Disordered" evidence="1">
    <location>
        <begin position="14"/>
        <end position="36"/>
    </location>
</feature>
<feature type="compositionally biased region" description="Basic residues" evidence="1">
    <location>
        <begin position="19"/>
        <end position="36"/>
    </location>
</feature>
<comment type="caution">
    <text evidence="2">The sequence shown here is derived from an EMBL/GenBank/DDBJ whole genome shotgun (WGS) entry which is preliminary data.</text>
</comment>